<name>A0A1F6M2W3_9BACT</name>
<sequence>MTDKTLVVIYDVPYADTPGGFKILWGYSGYFKQIVTLSEFFADAVVFAPRIAPEHSELEVVGESKVRFQPLSEGVHGSKTSFFRYAPHYLTHITRAIENHKHNAFFLAFVPGSMIGLCAAWKLKRAGVPYALRVTSYVGKEFGVRGGVLRNTVAAIVQPCVDFFMRRLLSNTVSFYSGKVLYAGLPGTHLPVISSSFDENIIQLHDPKPIHTPLRLLYVGMIEPRKGVLYLLEALRQLLDEGHDSELRIVGGEIGKPYRHELERRVKELQLEKHVTFVGWVPFGNRLFEHYRWADVFVFPTLYDIQGKVQLEAMAHGVPVVATDVGGIGAIVKHEVTGLLVKPGSAEALCSSLIRIKRDDTLREHLVRSGYGTATHATIERQTRIMLDHLRAIYPDFFSQII</sequence>
<dbReference type="Proteomes" id="UP000176282">
    <property type="component" value="Unassembled WGS sequence"/>
</dbReference>
<feature type="domain" description="Glycosyl transferase family 1" evidence="1">
    <location>
        <begin position="211"/>
        <end position="371"/>
    </location>
</feature>
<dbReference type="AlphaFoldDB" id="A0A1F6M2W3"/>
<dbReference type="GO" id="GO:0016757">
    <property type="term" value="F:glycosyltransferase activity"/>
    <property type="evidence" value="ECO:0007669"/>
    <property type="project" value="InterPro"/>
</dbReference>
<dbReference type="CDD" id="cd03801">
    <property type="entry name" value="GT4_PimA-like"/>
    <property type="match status" value="1"/>
</dbReference>
<accession>A0A1F6M2W3</accession>
<dbReference type="PANTHER" id="PTHR45947:SF3">
    <property type="entry name" value="SULFOQUINOVOSYL TRANSFERASE SQD2"/>
    <property type="match status" value="1"/>
</dbReference>
<dbReference type="InterPro" id="IPR050194">
    <property type="entry name" value="Glycosyltransferase_grp1"/>
</dbReference>
<dbReference type="Gene3D" id="3.40.50.2000">
    <property type="entry name" value="Glycogen Phosphorylase B"/>
    <property type="match status" value="2"/>
</dbReference>
<proteinExistence type="predicted"/>
<dbReference type="InterPro" id="IPR001296">
    <property type="entry name" value="Glyco_trans_1"/>
</dbReference>
<gene>
    <name evidence="2" type="ORF">A3J66_01835</name>
</gene>
<organism evidence="2 3">
    <name type="scientific">Candidatus Magasanikbacteria bacterium RIFCSPHIGHO2_02_FULL_47_14</name>
    <dbReference type="NCBI Taxonomy" id="1798680"/>
    <lineage>
        <taxon>Bacteria</taxon>
        <taxon>Candidatus Magasanikiibacteriota</taxon>
    </lineage>
</organism>
<dbReference type="Pfam" id="PF00534">
    <property type="entry name" value="Glycos_transf_1"/>
    <property type="match status" value="1"/>
</dbReference>
<reference evidence="2 3" key="1">
    <citation type="journal article" date="2016" name="Nat. Commun.">
        <title>Thousands of microbial genomes shed light on interconnected biogeochemical processes in an aquifer system.</title>
        <authorList>
            <person name="Anantharaman K."/>
            <person name="Brown C.T."/>
            <person name="Hug L.A."/>
            <person name="Sharon I."/>
            <person name="Castelle C.J."/>
            <person name="Probst A.J."/>
            <person name="Thomas B.C."/>
            <person name="Singh A."/>
            <person name="Wilkins M.J."/>
            <person name="Karaoz U."/>
            <person name="Brodie E.L."/>
            <person name="Williams K.H."/>
            <person name="Hubbard S.S."/>
            <person name="Banfield J.F."/>
        </authorList>
    </citation>
    <scope>NUCLEOTIDE SEQUENCE [LARGE SCALE GENOMIC DNA]</scope>
</reference>
<dbReference type="STRING" id="1798680.A3J66_01835"/>
<dbReference type="PANTHER" id="PTHR45947">
    <property type="entry name" value="SULFOQUINOVOSYL TRANSFERASE SQD2"/>
    <property type="match status" value="1"/>
</dbReference>
<dbReference type="EMBL" id="MFQB01000041">
    <property type="protein sequence ID" value="OGH65939.1"/>
    <property type="molecule type" value="Genomic_DNA"/>
</dbReference>
<dbReference type="SUPFAM" id="SSF53756">
    <property type="entry name" value="UDP-Glycosyltransferase/glycogen phosphorylase"/>
    <property type="match status" value="1"/>
</dbReference>
<comment type="caution">
    <text evidence="2">The sequence shown here is derived from an EMBL/GenBank/DDBJ whole genome shotgun (WGS) entry which is preliminary data.</text>
</comment>
<protein>
    <recommendedName>
        <fullName evidence="1">Glycosyl transferase family 1 domain-containing protein</fullName>
    </recommendedName>
</protein>
<evidence type="ECO:0000313" key="3">
    <source>
        <dbReference type="Proteomes" id="UP000176282"/>
    </source>
</evidence>
<evidence type="ECO:0000313" key="2">
    <source>
        <dbReference type="EMBL" id="OGH65939.1"/>
    </source>
</evidence>
<evidence type="ECO:0000259" key="1">
    <source>
        <dbReference type="Pfam" id="PF00534"/>
    </source>
</evidence>